<evidence type="ECO:0000313" key="4">
    <source>
        <dbReference type="Proteomes" id="UP000653692"/>
    </source>
</evidence>
<dbReference type="Proteomes" id="UP000653692">
    <property type="component" value="Unassembled WGS sequence"/>
</dbReference>
<feature type="non-terminal residue" evidence="3">
    <location>
        <position position="1"/>
    </location>
</feature>
<dbReference type="AlphaFoldDB" id="A0A832ZFW1"/>
<dbReference type="EMBL" id="DQUR01000197">
    <property type="protein sequence ID" value="HIP89428.1"/>
    <property type="molecule type" value="Genomic_DNA"/>
</dbReference>
<dbReference type="PANTHER" id="PTHR39198">
    <property type="entry name" value="HYPOTHETICAL MEMBRANE PROTEIN, CONSERVED"/>
    <property type="match status" value="1"/>
</dbReference>
<keyword evidence="1" id="KW-0472">Membrane</keyword>
<gene>
    <name evidence="3" type="ORF">EYH24_05815</name>
</gene>
<comment type="caution">
    <text evidence="3">The sequence shown here is derived from an EMBL/GenBank/DDBJ whole genome shotgun (WGS) entry which is preliminary data.</text>
</comment>
<feature type="domain" description="Alpha-galactosidase NEW3" evidence="2">
    <location>
        <begin position="568"/>
        <end position="653"/>
    </location>
</feature>
<dbReference type="PANTHER" id="PTHR39198:SF1">
    <property type="entry name" value="ALPHA-GALACTOSIDASE NEW3 DOMAIN-CONTAINING PROTEIN"/>
    <property type="match status" value="1"/>
</dbReference>
<evidence type="ECO:0000313" key="3">
    <source>
        <dbReference type="EMBL" id="HIP89428.1"/>
    </source>
</evidence>
<feature type="transmembrane region" description="Helical" evidence="1">
    <location>
        <begin position="676"/>
        <end position="694"/>
    </location>
</feature>
<keyword evidence="1" id="KW-1133">Transmembrane helix</keyword>
<dbReference type="InterPro" id="IPR008969">
    <property type="entry name" value="CarboxyPept-like_regulatory"/>
</dbReference>
<feature type="domain" description="Alpha-galactosidase NEW3" evidence="2">
    <location>
        <begin position="457"/>
        <end position="535"/>
    </location>
</feature>
<reference evidence="3" key="1">
    <citation type="journal article" date="2020" name="ISME J.">
        <title>Gammaproteobacteria mediating utilization of methyl-, sulfur- and petroleum organic compounds in deep ocean hydrothermal plumes.</title>
        <authorList>
            <person name="Zhou Z."/>
            <person name="Liu Y."/>
            <person name="Pan J."/>
            <person name="Cron B.R."/>
            <person name="Toner B.M."/>
            <person name="Anantharaman K."/>
            <person name="Breier J.A."/>
            <person name="Dick G.J."/>
            <person name="Li M."/>
        </authorList>
    </citation>
    <scope>NUCLEOTIDE SEQUENCE</scope>
    <source>
        <strain evidence="3">SZUA-1476</strain>
    </source>
</reference>
<dbReference type="Pfam" id="PF10633">
    <property type="entry name" value="NPCBM_assoc"/>
    <property type="match status" value="2"/>
</dbReference>
<dbReference type="InterPro" id="IPR018905">
    <property type="entry name" value="A-galactase_NEW3"/>
</dbReference>
<protein>
    <submittedName>
        <fullName evidence="3">PEGA domain-containing protein</fullName>
    </submittedName>
</protein>
<evidence type="ECO:0000259" key="2">
    <source>
        <dbReference type="Pfam" id="PF10633"/>
    </source>
</evidence>
<dbReference type="InterPro" id="IPR013783">
    <property type="entry name" value="Ig-like_fold"/>
</dbReference>
<name>A0A832ZFW1_9EURY</name>
<dbReference type="Gene3D" id="2.60.40.1120">
    <property type="entry name" value="Carboxypeptidase-like, regulatory domain"/>
    <property type="match status" value="1"/>
</dbReference>
<dbReference type="Pfam" id="PF13620">
    <property type="entry name" value="CarboxypepD_reg"/>
    <property type="match status" value="1"/>
</dbReference>
<accession>A0A832ZFW1</accession>
<sequence length="700" mass="77510">IKVGESLLVGEYQIRLTLSKDNIPYLIIYKGEEIKTLQMVEFGGVIEVENLRIIPGSFDGEQLFLILQYQPQISQEIVPKVGKSYAVKGYTFKILNVTDESITIKIGSAEYVIRNSSYGIYEGMAFEYLDGKLLVYLANVTIEKVPQSEYEIHYTFDAITAGAGDYVEIPIEVVNRGDSPITLPLRIVSKPVGWDVKIVDAAKGYEVGEITLKPLERRYLNLAVNIPENAKGINTIKFSIGEEVGEVRIAVQQKDEINVRLSILSIESEAGEKVVFPIIITNHGSDKVITLQVVEKPENWNAYFMIDGVRVRSFLLPAASSQDTSLIVEIPRDAELGYHKIKIAVNNLTYSLGVFIYKTHEGEPAKLVVTVKDADGNPVQKAKVQVNGSTVFTDSYGKAEIELKAGNYRILVEKEGYEKAEKDITLEDGEEKSVEITLSRLPYYFNVEGSGDTMTLTTGSIGRYTLTIKNLGKEDDTYTLSVVGLPSEWSSEFYYAQSPVRSIKVESGSSKDVVLKIVPPFNAQPGEYNLTVVVKSSSGLERKLNILVKLIGEYRFEMYPRTPVISVKAGKEGVAYISLENTGTAPITNIRFEVSAPQGWDVKVFPQVIPELKSPYMGKGVRAVTISPEQNQITVTVKVPETTPAGTYQITITGKGDQAQASTQITVRVTQSPKSAYLGIMILIVTFGAVIWMIRRVGRR</sequence>
<dbReference type="Gene3D" id="2.60.40.10">
    <property type="entry name" value="Immunoglobulins"/>
    <property type="match status" value="1"/>
</dbReference>
<dbReference type="SUPFAM" id="SSF49464">
    <property type="entry name" value="Carboxypeptidase regulatory domain-like"/>
    <property type="match status" value="1"/>
</dbReference>
<keyword evidence="1" id="KW-0812">Transmembrane</keyword>
<proteinExistence type="predicted"/>
<evidence type="ECO:0000256" key="1">
    <source>
        <dbReference type="SAM" id="Phobius"/>
    </source>
</evidence>
<organism evidence="3 4">
    <name type="scientific">Thermococcus paralvinellae</name>
    <dbReference type="NCBI Taxonomy" id="582419"/>
    <lineage>
        <taxon>Archaea</taxon>
        <taxon>Methanobacteriati</taxon>
        <taxon>Methanobacteriota</taxon>
        <taxon>Thermococci</taxon>
        <taxon>Thermococcales</taxon>
        <taxon>Thermococcaceae</taxon>
        <taxon>Thermococcus</taxon>
    </lineage>
</organism>